<keyword evidence="7 9" id="KW-0143">Chaperone</keyword>
<dbReference type="InterPro" id="IPR012715">
    <property type="entry name" value="Chap_CCT_alpha"/>
</dbReference>
<dbReference type="OrthoDB" id="496at2759"/>
<dbReference type="InterPro" id="IPR027410">
    <property type="entry name" value="TCP-1-like_intermed_sf"/>
</dbReference>
<reference evidence="10 11" key="1">
    <citation type="journal article" date="2014" name="Genome Biol. Evol.">
        <title>The genome of the myxosporean Thelohanellus kitauei shows adaptations to nutrient acquisition within its fish host.</title>
        <authorList>
            <person name="Yang Y."/>
            <person name="Xiong J."/>
            <person name="Zhou Z."/>
            <person name="Huo F."/>
            <person name="Miao W."/>
            <person name="Ran C."/>
            <person name="Liu Y."/>
            <person name="Zhang J."/>
            <person name="Feng J."/>
            <person name="Wang M."/>
            <person name="Wang M."/>
            <person name="Wang L."/>
            <person name="Yao B."/>
        </authorList>
    </citation>
    <scope>NUCLEOTIDE SEQUENCE [LARGE SCALE GENOMIC DNA]</scope>
    <source>
        <strain evidence="10">Wuqing</strain>
    </source>
</reference>
<evidence type="ECO:0000256" key="7">
    <source>
        <dbReference type="ARBA" id="ARBA00023186"/>
    </source>
</evidence>
<dbReference type="Gene3D" id="3.50.7.10">
    <property type="entry name" value="GroEL"/>
    <property type="match status" value="1"/>
</dbReference>
<dbReference type="InterPro" id="IPR002423">
    <property type="entry name" value="Cpn60/GroEL/TCP-1"/>
</dbReference>
<evidence type="ECO:0000256" key="4">
    <source>
        <dbReference type="ARBA" id="ARBA00022490"/>
    </source>
</evidence>
<evidence type="ECO:0000256" key="3">
    <source>
        <dbReference type="ARBA" id="ARBA00014424"/>
    </source>
</evidence>
<sequence length="543" mass="58519">MSIAIEGDRITGQAVLTQNVMAVQVVANAVRTSLGPIGLDKMLVDDVGEITITNDGATILKLMEVEHPAAKILCDLANIQDQEVGDGTTSVVVIAAELIKNAQELCKNGLHPTSVISGYRIACREACRFIQEKIAVNPSKLSQDYLVNVAKTSMSSKIISSDSGYFAKLVADAANLVKITDSQNTRCEIDKIKILKMHGGKMTDSMFIKGFTLNCTVACESVPKIVKNAKIALLDFGFQKAKMAIGIQVTVSDPKNLEAIRNEEVDIVMRRIKLVLQAGANVVLCTGGIDDLCLKPFVESKCMAVRRVTKEDLRVIAEMTNGTICITLSNIDGGESYPSSYLGFADLVEQKRLCDDELIVISGSKLKFGGSFILRGANDYLCEEMERSIHDALCAVKRVVECKTVVPGGGAVEAALSVHLENFATGITTNEQLAIAEYASSMLVIPKTLAVNAALDASDCVAALRSKHAKASNNHSSTDIFCGLDLEKGTVRNNIEAGVLEPTVSKIKMLKFATEAVITILRIDEMIKLAPEQKDPRPDDECC</sequence>
<dbReference type="SUPFAM" id="SSF54849">
    <property type="entry name" value="GroEL-intermediate domain like"/>
    <property type="match status" value="1"/>
</dbReference>
<dbReference type="SUPFAM" id="SSF52029">
    <property type="entry name" value="GroEL apical domain-like"/>
    <property type="match status" value="1"/>
</dbReference>
<evidence type="ECO:0000256" key="5">
    <source>
        <dbReference type="ARBA" id="ARBA00022741"/>
    </source>
</evidence>
<evidence type="ECO:0000313" key="11">
    <source>
        <dbReference type="Proteomes" id="UP000031668"/>
    </source>
</evidence>
<evidence type="ECO:0000256" key="8">
    <source>
        <dbReference type="ARBA" id="ARBA00030049"/>
    </source>
</evidence>
<dbReference type="EMBL" id="JWZT01005407">
    <property type="protein sequence ID" value="KII60849.1"/>
    <property type="molecule type" value="Genomic_DNA"/>
</dbReference>
<dbReference type="Proteomes" id="UP000031668">
    <property type="component" value="Unassembled WGS sequence"/>
</dbReference>
<dbReference type="InterPro" id="IPR017998">
    <property type="entry name" value="Chaperone_TCP-1"/>
</dbReference>
<dbReference type="AlphaFoldDB" id="A0A0C2M952"/>
<evidence type="ECO:0000256" key="2">
    <source>
        <dbReference type="ARBA" id="ARBA00008020"/>
    </source>
</evidence>
<dbReference type="PANTHER" id="PTHR11353">
    <property type="entry name" value="CHAPERONIN"/>
    <property type="match status" value="1"/>
</dbReference>
<evidence type="ECO:0000256" key="9">
    <source>
        <dbReference type="RuleBase" id="RU004187"/>
    </source>
</evidence>
<dbReference type="GO" id="GO:0005524">
    <property type="term" value="F:ATP binding"/>
    <property type="evidence" value="ECO:0007669"/>
    <property type="project" value="UniProtKB-KW"/>
</dbReference>
<dbReference type="InterPro" id="IPR053374">
    <property type="entry name" value="TCP-1_chaperonin"/>
</dbReference>
<dbReference type="PROSITE" id="PS00750">
    <property type="entry name" value="TCP1_1"/>
    <property type="match status" value="1"/>
</dbReference>
<dbReference type="GO" id="GO:0016887">
    <property type="term" value="F:ATP hydrolysis activity"/>
    <property type="evidence" value="ECO:0007669"/>
    <property type="project" value="InterPro"/>
</dbReference>
<dbReference type="NCBIfam" id="NF041082">
    <property type="entry name" value="thermosome_alpha"/>
    <property type="match status" value="1"/>
</dbReference>
<comment type="similarity">
    <text evidence="2 9">Belongs to the TCP-1 chaperonin family.</text>
</comment>
<dbReference type="SUPFAM" id="SSF48592">
    <property type="entry name" value="GroEL equatorial domain-like"/>
    <property type="match status" value="1"/>
</dbReference>
<comment type="subcellular location">
    <subcellularLocation>
        <location evidence="1">Cytoplasm</location>
    </subcellularLocation>
</comment>
<dbReference type="OMA" id="RGPNDYQ"/>
<dbReference type="InterPro" id="IPR027409">
    <property type="entry name" value="GroEL-like_apical_dom_sf"/>
</dbReference>
<dbReference type="GO" id="GO:0051082">
    <property type="term" value="F:unfolded protein binding"/>
    <property type="evidence" value="ECO:0007669"/>
    <property type="project" value="InterPro"/>
</dbReference>
<evidence type="ECO:0000256" key="6">
    <source>
        <dbReference type="ARBA" id="ARBA00022840"/>
    </source>
</evidence>
<comment type="caution">
    <text evidence="10">The sequence shown here is derived from an EMBL/GenBank/DDBJ whole genome shotgun (WGS) entry which is preliminary data.</text>
</comment>
<dbReference type="GO" id="GO:0140662">
    <property type="term" value="F:ATP-dependent protein folding chaperone"/>
    <property type="evidence" value="ECO:0007669"/>
    <property type="project" value="InterPro"/>
</dbReference>
<organism evidence="10 11">
    <name type="scientific">Thelohanellus kitauei</name>
    <name type="common">Myxosporean</name>
    <dbReference type="NCBI Taxonomy" id="669202"/>
    <lineage>
        <taxon>Eukaryota</taxon>
        <taxon>Metazoa</taxon>
        <taxon>Cnidaria</taxon>
        <taxon>Myxozoa</taxon>
        <taxon>Myxosporea</taxon>
        <taxon>Bivalvulida</taxon>
        <taxon>Platysporina</taxon>
        <taxon>Myxobolidae</taxon>
        <taxon>Thelohanellus</taxon>
    </lineage>
</organism>
<dbReference type="Pfam" id="PF00118">
    <property type="entry name" value="Cpn60_TCP1"/>
    <property type="match status" value="1"/>
</dbReference>
<dbReference type="CDD" id="cd03335">
    <property type="entry name" value="TCP1_alpha"/>
    <property type="match status" value="1"/>
</dbReference>
<keyword evidence="11" id="KW-1185">Reference proteome</keyword>
<dbReference type="PROSITE" id="PS00995">
    <property type="entry name" value="TCP1_3"/>
    <property type="match status" value="1"/>
</dbReference>
<dbReference type="FunFam" id="1.10.560.10:FF:000070">
    <property type="entry name" value="Uncharacterized protein"/>
    <property type="match status" value="1"/>
</dbReference>
<accession>A0A0C2M952</accession>
<gene>
    <name evidence="10" type="ORF">RF11_00601</name>
</gene>
<dbReference type="Gene3D" id="1.10.560.10">
    <property type="entry name" value="GroEL-like equatorial domain"/>
    <property type="match status" value="1"/>
</dbReference>
<dbReference type="Gene3D" id="3.30.260.10">
    <property type="entry name" value="TCP-1-like chaperonin intermediate domain"/>
    <property type="match status" value="1"/>
</dbReference>
<dbReference type="InterPro" id="IPR027413">
    <property type="entry name" value="GROEL-like_equatorial_sf"/>
</dbReference>
<dbReference type="NCBIfam" id="NF041083">
    <property type="entry name" value="thermosome_beta"/>
    <property type="match status" value="1"/>
</dbReference>
<keyword evidence="4" id="KW-0963">Cytoplasm</keyword>
<proteinExistence type="inferred from homology"/>
<dbReference type="InterPro" id="IPR002194">
    <property type="entry name" value="Chaperonin_TCP-1_CS"/>
</dbReference>
<evidence type="ECO:0000313" key="10">
    <source>
        <dbReference type="EMBL" id="KII60849.1"/>
    </source>
</evidence>
<protein>
    <recommendedName>
        <fullName evidence="3">T-complex protein 1 subunit alpha</fullName>
    </recommendedName>
    <alternativeName>
        <fullName evidence="8">CCT-alpha</fullName>
    </alternativeName>
</protein>
<evidence type="ECO:0000256" key="1">
    <source>
        <dbReference type="ARBA" id="ARBA00004496"/>
    </source>
</evidence>
<keyword evidence="5 9" id="KW-0547">Nucleotide-binding</keyword>
<keyword evidence="6 9" id="KW-0067">ATP-binding</keyword>
<dbReference type="InterPro" id="IPR054827">
    <property type="entry name" value="thermosome_alpha"/>
</dbReference>
<dbReference type="GO" id="GO:0005737">
    <property type="term" value="C:cytoplasm"/>
    <property type="evidence" value="ECO:0007669"/>
    <property type="project" value="UniProtKB-SubCell"/>
</dbReference>
<dbReference type="PRINTS" id="PR00304">
    <property type="entry name" value="TCOMPLEXTCP1"/>
</dbReference>
<dbReference type="PROSITE" id="PS00751">
    <property type="entry name" value="TCP1_2"/>
    <property type="match status" value="1"/>
</dbReference>
<name>A0A0C2M952_THEKT</name>